<accession>A0A017T2T2</accession>
<evidence type="ECO:0000313" key="2">
    <source>
        <dbReference type="EMBL" id="EYF03150.1"/>
    </source>
</evidence>
<name>A0A017T2T2_9BACT</name>
<dbReference type="Proteomes" id="UP000019678">
    <property type="component" value="Unassembled WGS sequence"/>
</dbReference>
<protein>
    <submittedName>
        <fullName evidence="2">Uncharacterized protein</fullName>
    </submittedName>
</protein>
<organism evidence="2 3">
    <name type="scientific">Chondromyces apiculatus DSM 436</name>
    <dbReference type="NCBI Taxonomy" id="1192034"/>
    <lineage>
        <taxon>Bacteria</taxon>
        <taxon>Pseudomonadati</taxon>
        <taxon>Myxococcota</taxon>
        <taxon>Polyangia</taxon>
        <taxon>Polyangiales</taxon>
        <taxon>Polyangiaceae</taxon>
        <taxon>Chondromyces</taxon>
    </lineage>
</organism>
<feature type="compositionally biased region" description="Basic and acidic residues" evidence="1">
    <location>
        <begin position="30"/>
        <end position="39"/>
    </location>
</feature>
<feature type="region of interest" description="Disordered" evidence="1">
    <location>
        <begin position="1"/>
        <end position="39"/>
    </location>
</feature>
<evidence type="ECO:0000256" key="1">
    <source>
        <dbReference type="SAM" id="MobiDB-lite"/>
    </source>
</evidence>
<reference evidence="2 3" key="1">
    <citation type="submission" date="2013-05" db="EMBL/GenBank/DDBJ databases">
        <title>Genome assembly of Chondromyces apiculatus DSM 436.</title>
        <authorList>
            <person name="Sharma G."/>
            <person name="Khatri I."/>
            <person name="Kaur C."/>
            <person name="Mayilraj S."/>
            <person name="Subramanian S."/>
        </authorList>
    </citation>
    <scope>NUCLEOTIDE SEQUENCE [LARGE SCALE GENOMIC DNA]</scope>
    <source>
        <strain evidence="2 3">DSM 436</strain>
    </source>
</reference>
<keyword evidence="3" id="KW-1185">Reference proteome</keyword>
<evidence type="ECO:0000313" key="3">
    <source>
        <dbReference type="Proteomes" id="UP000019678"/>
    </source>
</evidence>
<dbReference type="EMBL" id="ASRX01000050">
    <property type="protein sequence ID" value="EYF03150.1"/>
    <property type="molecule type" value="Genomic_DNA"/>
</dbReference>
<sequence>MLPQDTAPTSDDGEISAAAPATSVTPRRRGAPEPRRTPG</sequence>
<gene>
    <name evidence="2" type="ORF">CAP_6126</name>
</gene>
<dbReference type="AlphaFoldDB" id="A0A017T2T2"/>
<comment type="caution">
    <text evidence="2">The sequence shown here is derived from an EMBL/GenBank/DDBJ whole genome shotgun (WGS) entry which is preliminary data.</text>
</comment>
<proteinExistence type="predicted"/>